<dbReference type="PANTHER" id="PTHR43849">
    <property type="entry name" value="BLL3936 PROTEIN"/>
    <property type="match status" value="1"/>
</dbReference>
<evidence type="ECO:0000259" key="3">
    <source>
        <dbReference type="Pfam" id="PF06808"/>
    </source>
</evidence>
<reference evidence="5" key="1">
    <citation type="journal article" date="2019" name="Microbiol. Resour. Announc.">
        <title>Complete Genome Sequence of Halomonas olivaria, a Moderately Halophilic Bacterium Isolated from Olive Processing Effluents, Obtained by Nanopore Sequencing.</title>
        <authorList>
            <person name="Nagata S."/>
            <person name="Ii K.M."/>
            <person name="Tsukimi T."/>
            <person name="Miura M.C."/>
            <person name="Galipon J."/>
            <person name="Arakawa K."/>
        </authorList>
    </citation>
    <scope>NUCLEOTIDE SEQUENCE [LARGE SCALE GENOMIC DNA]</scope>
    <source>
        <strain evidence="5">TYRC17</strain>
    </source>
</reference>
<keyword evidence="2" id="KW-0812">Transmembrane</keyword>
<keyword evidence="1" id="KW-0813">Transport</keyword>
<keyword evidence="2" id="KW-0472">Membrane</keyword>
<evidence type="ECO:0000256" key="1">
    <source>
        <dbReference type="RuleBase" id="RU369079"/>
    </source>
</evidence>
<evidence type="ECO:0000313" key="5">
    <source>
        <dbReference type="Proteomes" id="UP000289555"/>
    </source>
</evidence>
<keyword evidence="5" id="KW-1185">Reference proteome</keyword>
<gene>
    <name evidence="4" type="ORF">HORIV_20400</name>
</gene>
<keyword evidence="1" id="KW-0997">Cell inner membrane</keyword>
<evidence type="ECO:0000256" key="2">
    <source>
        <dbReference type="SAM" id="Phobius"/>
    </source>
</evidence>
<evidence type="ECO:0000313" key="4">
    <source>
        <dbReference type="EMBL" id="BBI49619.1"/>
    </source>
</evidence>
<organism evidence="4 5">
    <name type="scientific">Vreelandella olivaria</name>
    <dbReference type="NCBI Taxonomy" id="390919"/>
    <lineage>
        <taxon>Bacteria</taxon>
        <taxon>Pseudomonadati</taxon>
        <taxon>Pseudomonadota</taxon>
        <taxon>Gammaproteobacteria</taxon>
        <taxon>Oceanospirillales</taxon>
        <taxon>Halomonadaceae</taxon>
        <taxon>Vreelandella</taxon>
    </lineage>
</organism>
<keyword evidence="2" id="KW-1133">Transmembrane helix</keyword>
<proteinExistence type="predicted"/>
<dbReference type="Pfam" id="PF06808">
    <property type="entry name" value="DctM"/>
    <property type="match status" value="1"/>
</dbReference>
<comment type="function">
    <text evidence="1">Part of the tripartite ATP-independent periplasmic (TRAP) transport system.</text>
</comment>
<dbReference type="PANTHER" id="PTHR43849:SF2">
    <property type="entry name" value="BLL3936 PROTEIN"/>
    <property type="match status" value="1"/>
</dbReference>
<dbReference type="InterPro" id="IPR010656">
    <property type="entry name" value="DctM"/>
</dbReference>
<keyword evidence="1" id="KW-1003">Cell membrane</keyword>
<protein>
    <recommendedName>
        <fullName evidence="3">TRAP C4-dicarboxylate transport system permease DctM subunit domain-containing protein</fullName>
    </recommendedName>
</protein>
<dbReference type="Proteomes" id="UP000289555">
    <property type="component" value="Chromosome"/>
</dbReference>
<name>A0ABM8HNB4_9GAMM</name>
<dbReference type="EMBL" id="AP019416">
    <property type="protein sequence ID" value="BBI49619.1"/>
    <property type="molecule type" value="Genomic_DNA"/>
</dbReference>
<feature type="domain" description="TRAP C4-dicarboxylate transport system permease DctM subunit" evidence="3">
    <location>
        <begin position="15"/>
        <end position="85"/>
    </location>
</feature>
<comment type="subcellular location">
    <subcellularLocation>
        <location evidence="1">Cell inner membrane</location>
        <topology evidence="1">Multi-pass membrane protein</topology>
    </subcellularLocation>
</comment>
<feature type="transmembrane region" description="Helical" evidence="2">
    <location>
        <begin position="62"/>
        <end position="83"/>
    </location>
</feature>
<feature type="transmembrane region" description="Helical" evidence="2">
    <location>
        <begin position="27"/>
        <end position="50"/>
    </location>
</feature>
<accession>A0ABM8HNB4</accession>
<sequence length="88" mass="9091">MLYLSVDFACTSVGGAGLNPLASHLFILYWGMLSYITPPVALAAITAAGVAGANSTLTSLHAVRLGAVLFVLPFLFVLNPSLILQGPC</sequence>